<evidence type="ECO:0000256" key="4">
    <source>
        <dbReference type="RuleBase" id="RU361187"/>
    </source>
</evidence>
<keyword evidence="3 4" id="KW-0326">Glycosidase</keyword>
<feature type="chain" id="PRO_5046705199" evidence="5">
    <location>
        <begin position="19"/>
        <end position="517"/>
    </location>
</feature>
<keyword evidence="8" id="KW-1185">Reference proteome</keyword>
<accession>A0ABT6XEH3</accession>
<keyword evidence="2 4" id="KW-0378">Hydrolase</keyword>
<dbReference type="Gene3D" id="2.60.120.200">
    <property type="match status" value="1"/>
</dbReference>
<dbReference type="InterPro" id="IPR013320">
    <property type="entry name" value="ConA-like_dom_sf"/>
</dbReference>
<sequence>MKVRAGVLALLLPLAALAASPWPQGIEGQRRADLGNGTFLNPVLAGDHPDPSVLRDGQDYYLTLSSFDAYPGLPLWHSRDLVNWEPIGHAIAKNVGAIWAPDLVKHKGRYYVYFPARSARGRSNYVVWADDIRGPWSEPVDLHLPDHIDPGHAVGEDGKRYLFLSGGDYVPLSDDGLRTIGPVRHVYDGWRYPQDWNVESWSQEGPKIAFRNGWYYMITAVGGTAGPPTGHMVIAARSRSIHGPWENAPGNPIVRTQSADEHWWSRGHATLVEDTAGAWWMLYHGYEKGFWTLGRQMLLDPVRWTDDGWFAAQGGDLGSPLRKPAGSAVAHGMALSDAFDGPRLGPQWAFYDPAPDEMQRVAFEDGALVLKAKGRSPRDSSPLTVIPGDVAYEVQAELDIDPGATAGVVLFYSDRLYVGLGSNGDAFVMHRYGEERPAAGLPPGPGGRLWLRVTNDRHIVTFHTSRDGRTWRKYDVQMEVSGYHHNVAGKFLSLRPGLYASGEGRVRVRDFRYRALP</sequence>
<dbReference type="PANTHER" id="PTHR42812">
    <property type="entry name" value="BETA-XYLOSIDASE"/>
    <property type="match status" value="1"/>
</dbReference>
<evidence type="ECO:0000313" key="7">
    <source>
        <dbReference type="EMBL" id="MDI9238456.1"/>
    </source>
</evidence>
<feature type="signal peptide" evidence="5">
    <location>
        <begin position="1"/>
        <end position="18"/>
    </location>
</feature>
<name>A0ABT6XEH3_9GAMM</name>
<evidence type="ECO:0000313" key="8">
    <source>
        <dbReference type="Proteomes" id="UP001321580"/>
    </source>
</evidence>
<feature type="domain" description="Beta-xylosidase C-terminal Concanavalin A-like" evidence="6">
    <location>
        <begin position="336"/>
        <end position="504"/>
    </location>
</feature>
<evidence type="ECO:0000259" key="6">
    <source>
        <dbReference type="Pfam" id="PF17851"/>
    </source>
</evidence>
<dbReference type="InterPro" id="IPR006710">
    <property type="entry name" value="Glyco_hydro_43"/>
</dbReference>
<evidence type="ECO:0000256" key="1">
    <source>
        <dbReference type="ARBA" id="ARBA00009865"/>
    </source>
</evidence>
<gene>
    <name evidence="7" type="ORF">QLQ15_05960</name>
</gene>
<keyword evidence="5" id="KW-0732">Signal</keyword>
<dbReference type="EMBL" id="JASGBI010000001">
    <property type="protein sequence ID" value="MDI9238456.1"/>
    <property type="molecule type" value="Genomic_DNA"/>
</dbReference>
<evidence type="ECO:0000256" key="3">
    <source>
        <dbReference type="ARBA" id="ARBA00023295"/>
    </source>
</evidence>
<dbReference type="InterPro" id="IPR051795">
    <property type="entry name" value="Glycosyl_Hydrlase_43"/>
</dbReference>
<proteinExistence type="inferred from homology"/>
<dbReference type="Pfam" id="PF17851">
    <property type="entry name" value="GH43_C2"/>
    <property type="match status" value="1"/>
</dbReference>
<dbReference type="Pfam" id="PF04616">
    <property type="entry name" value="Glyco_hydro_43"/>
    <property type="match status" value="1"/>
</dbReference>
<organism evidence="7 8">
    <name type="scientific">Lysobacter stagni</name>
    <dbReference type="NCBI Taxonomy" id="3045172"/>
    <lineage>
        <taxon>Bacteria</taxon>
        <taxon>Pseudomonadati</taxon>
        <taxon>Pseudomonadota</taxon>
        <taxon>Gammaproteobacteria</taxon>
        <taxon>Lysobacterales</taxon>
        <taxon>Lysobacteraceae</taxon>
        <taxon>Lysobacter</taxon>
    </lineage>
</organism>
<reference evidence="7 8" key="1">
    <citation type="submission" date="2023-05" db="EMBL/GenBank/DDBJ databases">
        <title>Lysobacter sp. strain LF1 Genome sequencing and assembly.</title>
        <authorList>
            <person name="Jung Y."/>
        </authorList>
    </citation>
    <scope>NUCLEOTIDE SEQUENCE [LARGE SCALE GENOMIC DNA]</scope>
    <source>
        <strain evidence="7 8">LF1</strain>
    </source>
</reference>
<dbReference type="CDD" id="cd09002">
    <property type="entry name" value="GH43_XYL-like"/>
    <property type="match status" value="1"/>
</dbReference>
<dbReference type="SUPFAM" id="SSF75005">
    <property type="entry name" value="Arabinanase/levansucrase/invertase"/>
    <property type="match status" value="1"/>
</dbReference>
<dbReference type="SUPFAM" id="SSF49899">
    <property type="entry name" value="Concanavalin A-like lectins/glucanases"/>
    <property type="match status" value="1"/>
</dbReference>
<evidence type="ECO:0000256" key="2">
    <source>
        <dbReference type="ARBA" id="ARBA00022801"/>
    </source>
</evidence>
<dbReference type="Gene3D" id="2.115.10.20">
    <property type="entry name" value="Glycosyl hydrolase domain, family 43"/>
    <property type="match status" value="1"/>
</dbReference>
<dbReference type="InterPro" id="IPR023296">
    <property type="entry name" value="Glyco_hydro_beta-prop_sf"/>
</dbReference>
<evidence type="ECO:0000256" key="5">
    <source>
        <dbReference type="SAM" id="SignalP"/>
    </source>
</evidence>
<protein>
    <submittedName>
        <fullName evidence="7">Family 43 glycosylhydrolase</fullName>
    </submittedName>
</protein>
<comment type="caution">
    <text evidence="7">The sequence shown here is derived from an EMBL/GenBank/DDBJ whole genome shotgun (WGS) entry which is preliminary data.</text>
</comment>
<comment type="similarity">
    <text evidence="1 4">Belongs to the glycosyl hydrolase 43 family.</text>
</comment>
<dbReference type="Proteomes" id="UP001321580">
    <property type="component" value="Unassembled WGS sequence"/>
</dbReference>
<dbReference type="PANTHER" id="PTHR42812:SF2">
    <property type="entry name" value="XYLOSIDASE_ARABINOSIDASE"/>
    <property type="match status" value="1"/>
</dbReference>
<dbReference type="InterPro" id="IPR041542">
    <property type="entry name" value="GH43_C2"/>
</dbReference>
<dbReference type="RefSeq" id="WP_283211914.1">
    <property type="nucleotide sequence ID" value="NZ_JASGBI010000001.1"/>
</dbReference>